<dbReference type="InterPro" id="IPR006900">
    <property type="entry name" value="Sec23/24_helical_dom"/>
</dbReference>
<feature type="domain" description="Sec23/Sec24 helical" evidence="13">
    <location>
        <begin position="636"/>
        <end position="738"/>
    </location>
</feature>
<evidence type="ECO:0000256" key="10">
    <source>
        <dbReference type="SAM" id="MobiDB-lite"/>
    </source>
</evidence>
<dbReference type="InterPro" id="IPR006896">
    <property type="entry name" value="Sec23/24_trunk_dom"/>
</dbReference>
<name>G0UKJ7_TRYCI</name>
<dbReference type="GO" id="GO:0008270">
    <property type="term" value="F:zinc ion binding"/>
    <property type="evidence" value="ECO:0007669"/>
    <property type="project" value="InterPro"/>
</dbReference>
<keyword evidence="7" id="KW-0653">Protein transport</keyword>
<dbReference type="GO" id="GO:0000149">
    <property type="term" value="F:SNARE binding"/>
    <property type="evidence" value="ECO:0007669"/>
    <property type="project" value="TreeGrafter"/>
</dbReference>
<dbReference type="InterPro" id="IPR036465">
    <property type="entry name" value="vWFA_dom_sf"/>
</dbReference>
<dbReference type="Gene3D" id="1.20.120.730">
    <property type="entry name" value="Sec23/Sec24 helical domain"/>
    <property type="match status" value="1"/>
</dbReference>
<comment type="subcellular location">
    <subcellularLocation>
        <location evidence="2">Endoplasmic reticulum membrane</location>
    </subcellularLocation>
    <subcellularLocation>
        <location evidence="1">Golgi apparatus membrane</location>
    </subcellularLocation>
</comment>
<dbReference type="PANTHER" id="PTHR13803">
    <property type="entry name" value="SEC24-RELATED PROTEIN"/>
    <property type="match status" value="1"/>
</dbReference>
<keyword evidence="4" id="KW-0813">Transport</keyword>
<dbReference type="SUPFAM" id="SSF81995">
    <property type="entry name" value="beta-sandwich domain of Sec23/24"/>
    <property type="match status" value="1"/>
</dbReference>
<dbReference type="InterPro" id="IPR036180">
    <property type="entry name" value="Gelsolin-like_dom_sf"/>
</dbReference>
<evidence type="ECO:0000256" key="1">
    <source>
        <dbReference type="ARBA" id="ARBA00004394"/>
    </source>
</evidence>
<dbReference type="EMBL" id="HE575316">
    <property type="protein sequence ID" value="CCC89902.1"/>
    <property type="molecule type" value="Genomic_DNA"/>
</dbReference>
<organism evidence="15">
    <name type="scientific">Trypanosoma congolense (strain IL3000)</name>
    <dbReference type="NCBI Taxonomy" id="1068625"/>
    <lineage>
        <taxon>Eukaryota</taxon>
        <taxon>Discoba</taxon>
        <taxon>Euglenozoa</taxon>
        <taxon>Kinetoplastea</taxon>
        <taxon>Metakinetoplastina</taxon>
        <taxon>Trypanosomatida</taxon>
        <taxon>Trypanosomatidae</taxon>
        <taxon>Trypanosoma</taxon>
        <taxon>Nannomonas</taxon>
    </lineage>
</organism>
<dbReference type="Pfam" id="PF04811">
    <property type="entry name" value="Sec23_trunk"/>
    <property type="match status" value="1"/>
</dbReference>
<evidence type="ECO:0000313" key="15">
    <source>
        <dbReference type="EMBL" id="CCC89902.1"/>
    </source>
</evidence>
<keyword evidence="5" id="KW-0256">Endoplasmic reticulum</keyword>
<dbReference type="Pfam" id="PF04815">
    <property type="entry name" value="Sec23_helical"/>
    <property type="match status" value="1"/>
</dbReference>
<gene>
    <name evidence="15" type="ORF">TCIL3000_3_3370</name>
</gene>
<dbReference type="SUPFAM" id="SSF82754">
    <property type="entry name" value="C-terminal, gelsolin-like domain of Sec23/24"/>
    <property type="match status" value="1"/>
</dbReference>
<dbReference type="GO" id="GO:0030127">
    <property type="term" value="C:COPII vesicle coat"/>
    <property type="evidence" value="ECO:0007669"/>
    <property type="project" value="InterPro"/>
</dbReference>
<feature type="domain" description="Sec23/Sec24 trunk" evidence="12">
    <location>
        <begin position="290"/>
        <end position="521"/>
    </location>
</feature>
<dbReference type="VEuPathDB" id="TriTrypDB:TcIL3000_3_3370"/>
<evidence type="ECO:0000256" key="9">
    <source>
        <dbReference type="ARBA" id="ARBA00023136"/>
    </source>
</evidence>
<comment type="similarity">
    <text evidence="3">Belongs to the SEC23/SEC24 family. SEC24 subfamily.</text>
</comment>
<dbReference type="GO" id="GO:0005789">
    <property type="term" value="C:endoplasmic reticulum membrane"/>
    <property type="evidence" value="ECO:0007669"/>
    <property type="project" value="UniProtKB-SubCell"/>
</dbReference>
<keyword evidence="6" id="KW-0931">ER-Golgi transport</keyword>
<dbReference type="GO" id="GO:0090110">
    <property type="term" value="P:COPII-coated vesicle cargo loading"/>
    <property type="evidence" value="ECO:0007669"/>
    <property type="project" value="TreeGrafter"/>
</dbReference>
<dbReference type="GO" id="GO:0000139">
    <property type="term" value="C:Golgi membrane"/>
    <property type="evidence" value="ECO:0007669"/>
    <property type="project" value="UniProtKB-SubCell"/>
</dbReference>
<evidence type="ECO:0000259" key="14">
    <source>
        <dbReference type="Pfam" id="PF08033"/>
    </source>
</evidence>
<evidence type="ECO:0000259" key="13">
    <source>
        <dbReference type="Pfam" id="PF04815"/>
    </source>
</evidence>
<evidence type="ECO:0000259" key="11">
    <source>
        <dbReference type="Pfam" id="PF04810"/>
    </source>
</evidence>
<evidence type="ECO:0000256" key="8">
    <source>
        <dbReference type="ARBA" id="ARBA00023034"/>
    </source>
</evidence>
<evidence type="ECO:0000259" key="12">
    <source>
        <dbReference type="Pfam" id="PF04811"/>
    </source>
</evidence>
<evidence type="ECO:0000256" key="3">
    <source>
        <dbReference type="ARBA" id="ARBA00008334"/>
    </source>
</evidence>
<feature type="region of interest" description="Disordered" evidence="10">
    <location>
        <begin position="38"/>
        <end position="68"/>
    </location>
</feature>
<proteinExistence type="inferred from homology"/>
<dbReference type="Gene3D" id="2.60.40.1670">
    <property type="entry name" value="beta-sandwich domain of Sec23/24"/>
    <property type="match status" value="1"/>
</dbReference>
<evidence type="ECO:0000256" key="4">
    <source>
        <dbReference type="ARBA" id="ARBA00022448"/>
    </source>
</evidence>
<dbReference type="Gene3D" id="2.30.30.380">
    <property type="entry name" value="Zn-finger domain of Sec23/24"/>
    <property type="match status" value="1"/>
</dbReference>
<dbReference type="AlphaFoldDB" id="G0UKJ7"/>
<evidence type="ECO:0000256" key="6">
    <source>
        <dbReference type="ARBA" id="ARBA00022892"/>
    </source>
</evidence>
<feature type="domain" description="Zinc finger Sec23/Sec24-type" evidence="11">
    <location>
        <begin position="214"/>
        <end position="252"/>
    </location>
</feature>
<dbReference type="Pfam" id="PF04810">
    <property type="entry name" value="zf-Sec23_Sec24"/>
    <property type="match status" value="1"/>
</dbReference>
<keyword evidence="8" id="KW-0333">Golgi apparatus</keyword>
<dbReference type="InterPro" id="IPR050550">
    <property type="entry name" value="SEC23_SEC24_subfamily"/>
</dbReference>
<dbReference type="SUPFAM" id="SSF82919">
    <property type="entry name" value="Zn-finger domain of Sec23/24"/>
    <property type="match status" value="1"/>
</dbReference>
<dbReference type="Pfam" id="PF08033">
    <property type="entry name" value="Sec23_BS"/>
    <property type="match status" value="1"/>
</dbReference>
<accession>G0UKJ7</accession>
<feature type="compositionally biased region" description="Low complexity" evidence="10">
    <location>
        <begin position="54"/>
        <end position="66"/>
    </location>
</feature>
<dbReference type="SUPFAM" id="SSF53300">
    <property type="entry name" value="vWA-like"/>
    <property type="match status" value="1"/>
</dbReference>
<protein>
    <recommendedName>
        <fullName evidence="16">Protein transport protein Sec24A</fullName>
    </recommendedName>
</protein>
<dbReference type="GO" id="GO:0006886">
    <property type="term" value="P:intracellular protein transport"/>
    <property type="evidence" value="ECO:0007669"/>
    <property type="project" value="InterPro"/>
</dbReference>
<dbReference type="InterPro" id="IPR006895">
    <property type="entry name" value="Znf_Sec23_Sec24"/>
</dbReference>
<dbReference type="InterPro" id="IPR036175">
    <property type="entry name" value="Sec23/24_helical_dom_sf"/>
</dbReference>
<reference evidence="15" key="1">
    <citation type="journal article" date="2012" name="Proc. Natl. Acad. Sci. U.S.A.">
        <title>Antigenic diversity is generated by distinct evolutionary mechanisms in African trypanosome species.</title>
        <authorList>
            <person name="Jackson A.P."/>
            <person name="Berry A."/>
            <person name="Aslett M."/>
            <person name="Allison H.C."/>
            <person name="Burton P."/>
            <person name="Vavrova-Anderson J."/>
            <person name="Brown R."/>
            <person name="Browne H."/>
            <person name="Corton N."/>
            <person name="Hauser H."/>
            <person name="Gamble J."/>
            <person name="Gilderthorp R."/>
            <person name="Marcello L."/>
            <person name="McQuillan J."/>
            <person name="Otto T.D."/>
            <person name="Quail M.A."/>
            <person name="Sanders M.J."/>
            <person name="van Tonder A."/>
            <person name="Ginger M.L."/>
            <person name="Field M.C."/>
            <person name="Barry J.D."/>
            <person name="Hertz-Fowler C."/>
            <person name="Berriman M."/>
        </authorList>
    </citation>
    <scope>NUCLEOTIDE SEQUENCE</scope>
    <source>
        <strain evidence="15">IL3000</strain>
    </source>
</reference>
<dbReference type="InterPro" id="IPR036174">
    <property type="entry name" value="Znf_Sec23_Sec24_sf"/>
</dbReference>
<dbReference type="PANTHER" id="PTHR13803:SF39">
    <property type="entry name" value="SECRETORY 24AB, ISOFORM A"/>
    <property type="match status" value="1"/>
</dbReference>
<keyword evidence="9" id="KW-0472">Membrane</keyword>
<dbReference type="InterPro" id="IPR012990">
    <property type="entry name" value="Beta-sandwich_Sec23_24"/>
</dbReference>
<evidence type="ECO:0008006" key="16">
    <source>
        <dbReference type="Google" id="ProtNLM"/>
    </source>
</evidence>
<evidence type="ECO:0000256" key="5">
    <source>
        <dbReference type="ARBA" id="ARBA00022824"/>
    </source>
</evidence>
<dbReference type="SUPFAM" id="SSF81811">
    <property type="entry name" value="Helical domain of Sec23/24"/>
    <property type="match status" value="1"/>
</dbReference>
<evidence type="ECO:0000256" key="7">
    <source>
        <dbReference type="ARBA" id="ARBA00022927"/>
    </source>
</evidence>
<sequence>MNFHMPPEYYASYLEARRLAEAPEQPPLQHTFEDKTKMQQCGVPQPGIPAPATYQAQGDYSQQYQQPHGAVLQQTQSNNQSVVPQESCKAYRSLAPPRTPTPQQFLQVGPPPQSDAVVCWEVQLAKSHEKSTFLDHPTIPRYLHSYVEQDMACLPPSLPYVRPISRASVRPTVQVFPGTSQLAAKIQLPLGVILQPFAEPQLAEVDFAQLGGRIVRCVKCATYINPFTTFTDAGRRWQCIMCRHLNEVSPEYFCRVDPQTGLREDLLQRPELTHCSVDIYPSREFLRRPPQRPAFLLMLDCSYQAVASGHLQAICSGVLAALETMKDEDAIYMGLVGFSSTVYFFNLSTSLQSPRIVVAPDVASDDCKVEDNFKLEPIELPCSVNELLVNVKDSYPLLKELFENLPNVLGHTKDVGSAFGPALTASISILENSGGKIIASIDTMPSIGCGKLKQRFNVAKLSNQPKEYTMLSPANDWYKQLALVCSNGNISVDLFAGSSHDLELATVAPLARYTSGKIYRCTPITVNGIARQVHRVLTRYTAFESILRVRTSKGVVVPNFYGHCHVREPDLLALPVGDEDSSYTAELQLTPEFKGNFVYVQIAIVYTTRARERRIRVHTFQLSVSQTLGAVVNSADALAVTALLSKMAVDSAFNVSFQQAQRQVTERMLTILQEVKKHNESQGQRGGYFSLPHSLRFVPQLLHGFFRSAAIGLSTSSVIHPDERVAAMSMVMCTAPQGTLPFYTGWCFEVYSPMTPPEELPQPIFSTQSFFKSDGVFLVHTGGALVLWYGRNTDVSVLNVFGLAPCEDAPKAPQQERQSQETEQRYQISEQQLLELRQRFDVLAWYLSDGSHCAFSAALEVCPQGNKVLEPALTRIMMEDEVRSLPSYTSFLRDVWQKTSLKK</sequence>
<dbReference type="Gene3D" id="3.40.20.10">
    <property type="entry name" value="Severin"/>
    <property type="match status" value="1"/>
</dbReference>
<dbReference type="Gene3D" id="3.40.50.410">
    <property type="entry name" value="von Willebrand factor, type A domain"/>
    <property type="match status" value="1"/>
</dbReference>
<feature type="domain" description="Sec23/Sec24 beta-sandwich" evidence="14">
    <location>
        <begin position="542"/>
        <end position="625"/>
    </location>
</feature>
<dbReference type="InterPro" id="IPR029006">
    <property type="entry name" value="ADF-H/Gelsolin-like_dom_sf"/>
</dbReference>
<evidence type="ECO:0000256" key="2">
    <source>
        <dbReference type="ARBA" id="ARBA00004586"/>
    </source>
</evidence>
<dbReference type="GO" id="GO:0070971">
    <property type="term" value="C:endoplasmic reticulum exit site"/>
    <property type="evidence" value="ECO:0007669"/>
    <property type="project" value="TreeGrafter"/>
</dbReference>